<proteinExistence type="predicted"/>
<comment type="caution">
    <text evidence="1">The sequence shown here is derived from an EMBL/GenBank/DDBJ whole genome shotgun (WGS) entry which is preliminary data.</text>
</comment>
<protein>
    <submittedName>
        <fullName evidence="1">Conjugal transfer protein TraH</fullName>
    </submittedName>
</protein>
<accession>A0A6L6QCE2</accession>
<evidence type="ECO:0000313" key="2">
    <source>
        <dbReference type="Proteomes" id="UP000472320"/>
    </source>
</evidence>
<gene>
    <name evidence="1" type="ORF">GM658_06010</name>
</gene>
<keyword evidence="2" id="KW-1185">Reference proteome</keyword>
<dbReference type="Pfam" id="PF06122">
    <property type="entry name" value="TraH"/>
    <property type="match status" value="1"/>
</dbReference>
<dbReference type="OrthoDB" id="9797479at2"/>
<dbReference type="RefSeq" id="WP_155453087.1">
    <property type="nucleotide sequence ID" value="NZ_WNKX01000003.1"/>
</dbReference>
<sequence length="473" mass="51432">MDTLNNVLAAAAFVGTVLPGVSLAGDLNSEVNKMFNDLGAIGNYTAPGAFRGQVYNTYTGGSMMLRTQNKTYQLVAIDFPEARAGCGGIDVFGGSFSHISATEFKNMLKNITAALPGVAFQLALESVSPLLGGVTKWTKNLESMLTNANISTCNTAKSLVSSAMEATGVSTDKVCEDLAVAMGLESDYAAARVRCQSNKSSVMSSARSSSDPLVRNKAPFVGNLTWKALKLAGTNLDDQEREMIMSMVGTVIYYEGPRDPNPIAPTLTSINRLLYGSADAPGGGVRQEMLRCNNYTECDEVSIDASYVHTPFTVKVERLMRSISEKIMTRTPIPNDSPEIGFVNQTTEPVYRMLSVGATVPAVSVTDNLIMRFRDVIAADYASVFLERNLRIGLNALEKDFTLNSLQAARSRELRRRVQDMMAQLTLEKTALYQKVGSIGVVTTSIEQLERQLRTSMPQQIQDLLGRRAAYLR</sequence>
<organism evidence="1 2">
    <name type="scientific">Massilia eburnea</name>
    <dbReference type="NCBI Taxonomy" id="1776165"/>
    <lineage>
        <taxon>Bacteria</taxon>
        <taxon>Pseudomonadati</taxon>
        <taxon>Pseudomonadota</taxon>
        <taxon>Betaproteobacteria</taxon>
        <taxon>Burkholderiales</taxon>
        <taxon>Oxalobacteraceae</taxon>
        <taxon>Telluria group</taxon>
        <taxon>Massilia</taxon>
    </lineage>
</organism>
<dbReference type="AlphaFoldDB" id="A0A6L6QCE2"/>
<reference evidence="1 2" key="1">
    <citation type="submission" date="2019-11" db="EMBL/GenBank/DDBJ databases">
        <title>Type strains purchased from KCTC, JCM and DSMZ.</title>
        <authorList>
            <person name="Lu H."/>
        </authorList>
    </citation>
    <scope>NUCLEOTIDE SEQUENCE [LARGE SCALE GENOMIC DNA]</scope>
    <source>
        <strain evidence="1 2">JCM 31587</strain>
    </source>
</reference>
<name>A0A6L6QCE2_9BURK</name>
<dbReference type="Proteomes" id="UP000472320">
    <property type="component" value="Unassembled WGS sequence"/>
</dbReference>
<dbReference type="InterPro" id="IPR010927">
    <property type="entry name" value="T4SS_TraH"/>
</dbReference>
<evidence type="ECO:0000313" key="1">
    <source>
        <dbReference type="EMBL" id="MTW10152.1"/>
    </source>
</evidence>
<dbReference type="EMBL" id="WNKX01000003">
    <property type="protein sequence ID" value="MTW10152.1"/>
    <property type="molecule type" value="Genomic_DNA"/>
</dbReference>